<reference evidence="11" key="1">
    <citation type="submission" date="2016-07" db="EMBL/GenBank/DDBJ databases">
        <authorList>
            <person name="Florea S."/>
            <person name="Webb J.S."/>
            <person name="Jaromczyk J."/>
            <person name="Schardl C.L."/>
        </authorList>
    </citation>
    <scope>NUCLEOTIDE SEQUENCE [LARGE SCALE GENOMIC DNA]</scope>
    <source>
        <strain evidence="11">Z6</strain>
    </source>
</reference>
<name>A0A1C0A8Z4_9FIRM</name>
<evidence type="ECO:0000313" key="11">
    <source>
        <dbReference type="Proteomes" id="UP000093514"/>
    </source>
</evidence>
<evidence type="ECO:0000313" key="10">
    <source>
        <dbReference type="EMBL" id="OCL26707.1"/>
    </source>
</evidence>
<keyword evidence="4 8" id="KW-0418">Kinase</keyword>
<dbReference type="CDD" id="cd02020">
    <property type="entry name" value="CMPK"/>
    <property type="match status" value="1"/>
</dbReference>
<dbReference type="EMBL" id="LWDV01000009">
    <property type="protein sequence ID" value="OCL26707.1"/>
    <property type="molecule type" value="Genomic_DNA"/>
</dbReference>
<evidence type="ECO:0000256" key="8">
    <source>
        <dbReference type="HAMAP-Rule" id="MF_00238"/>
    </source>
</evidence>
<keyword evidence="3 8" id="KW-0547">Nucleotide-binding</keyword>
<comment type="subcellular location">
    <subcellularLocation>
        <location evidence="8">Cytoplasm</location>
    </subcellularLocation>
</comment>
<proteinExistence type="inferred from homology"/>
<dbReference type="InterPro" id="IPR003136">
    <property type="entry name" value="Cytidylate_kin"/>
</dbReference>
<evidence type="ECO:0000256" key="6">
    <source>
        <dbReference type="ARBA" id="ARBA00047615"/>
    </source>
</evidence>
<protein>
    <recommendedName>
        <fullName evidence="8">Cytidylate kinase</fullName>
        <shortName evidence="8">CK</shortName>
        <ecNumber evidence="8">2.7.4.25</ecNumber>
    </recommendedName>
    <alternativeName>
        <fullName evidence="8">Cytidine monophosphate kinase</fullName>
        <shortName evidence="8">CMP kinase</shortName>
    </alternativeName>
</protein>
<dbReference type="NCBIfam" id="TIGR00017">
    <property type="entry name" value="cmk"/>
    <property type="match status" value="1"/>
</dbReference>
<comment type="catalytic activity">
    <reaction evidence="7 8">
        <text>CMP + ATP = CDP + ADP</text>
        <dbReference type="Rhea" id="RHEA:11600"/>
        <dbReference type="ChEBI" id="CHEBI:30616"/>
        <dbReference type="ChEBI" id="CHEBI:58069"/>
        <dbReference type="ChEBI" id="CHEBI:60377"/>
        <dbReference type="ChEBI" id="CHEBI:456216"/>
        <dbReference type="EC" id="2.7.4.25"/>
    </reaction>
</comment>
<sequence>MKLEKDLVIAIDGPAGAGKSTVAKIIAEKLGYIYIDTGAMYRALTLKALSKDYDLEDEQKLGVLAESTDIKLVKAGEDNLVILDGEDVTEEIRDNKVSNNVSVVAKVPKVRKEMVRLQRNMAKSGGVVMDGRDIGTIVLPAADIKVFLTASVEQRAQRRYDELIDKGEDVNLEQIKAEIIRRDNIDKNREVAPLTEAEDAIRVDTTKLDIGQVVEEILNICQEV</sequence>
<keyword evidence="5 8" id="KW-0067">ATP-binding</keyword>
<accession>A0A1C0A8Z4</accession>
<keyword evidence="11" id="KW-1185">Reference proteome</keyword>
<dbReference type="EC" id="2.7.4.25" evidence="8"/>
<keyword evidence="2 8" id="KW-0808">Transferase</keyword>
<comment type="catalytic activity">
    <reaction evidence="6 8">
        <text>dCMP + ATP = dCDP + ADP</text>
        <dbReference type="Rhea" id="RHEA:25094"/>
        <dbReference type="ChEBI" id="CHEBI:30616"/>
        <dbReference type="ChEBI" id="CHEBI:57566"/>
        <dbReference type="ChEBI" id="CHEBI:58593"/>
        <dbReference type="ChEBI" id="CHEBI:456216"/>
        <dbReference type="EC" id="2.7.4.25"/>
    </reaction>
</comment>
<evidence type="ECO:0000256" key="7">
    <source>
        <dbReference type="ARBA" id="ARBA00048478"/>
    </source>
</evidence>
<dbReference type="SUPFAM" id="SSF52540">
    <property type="entry name" value="P-loop containing nucleoside triphosphate hydrolases"/>
    <property type="match status" value="1"/>
</dbReference>
<dbReference type="InterPro" id="IPR011994">
    <property type="entry name" value="Cytidylate_kinase_dom"/>
</dbReference>
<dbReference type="RefSeq" id="WP_068718804.1">
    <property type="nucleotide sequence ID" value="NZ_LWDV01000009.1"/>
</dbReference>
<dbReference type="OrthoDB" id="9807434at2"/>
<feature type="domain" description="Cytidylate kinase" evidence="9">
    <location>
        <begin position="9"/>
        <end position="222"/>
    </location>
</feature>
<dbReference type="GO" id="GO:0005524">
    <property type="term" value="F:ATP binding"/>
    <property type="evidence" value="ECO:0007669"/>
    <property type="project" value="UniProtKB-UniRule"/>
</dbReference>
<dbReference type="HAMAP" id="MF_00238">
    <property type="entry name" value="Cytidyl_kinase_type1"/>
    <property type="match status" value="1"/>
</dbReference>
<gene>
    <name evidence="8" type="primary">cmk</name>
    <name evidence="10" type="ORF">U472_12090</name>
</gene>
<evidence type="ECO:0000256" key="5">
    <source>
        <dbReference type="ARBA" id="ARBA00022840"/>
    </source>
</evidence>
<feature type="binding site" evidence="8">
    <location>
        <begin position="13"/>
        <end position="21"/>
    </location>
    <ligand>
        <name>ATP</name>
        <dbReference type="ChEBI" id="CHEBI:30616"/>
    </ligand>
</feature>
<dbReference type="GO" id="GO:0005829">
    <property type="term" value="C:cytosol"/>
    <property type="evidence" value="ECO:0007669"/>
    <property type="project" value="TreeGrafter"/>
</dbReference>
<reference evidence="10 11" key="2">
    <citation type="submission" date="2016-08" db="EMBL/GenBank/DDBJ databases">
        <title>Orenia metallireducens sp. nov. strain Z6, a Novel Metal-reducing Firmicute from the Deep Subsurface.</title>
        <authorList>
            <person name="Maxim B.I."/>
            <person name="Kenneth K."/>
            <person name="Flynn T.M."/>
            <person name="Oloughlin E.J."/>
            <person name="Locke R.A."/>
            <person name="Weber J.R."/>
            <person name="Egan S.M."/>
            <person name="Mackie R.I."/>
            <person name="Cann I.K."/>
        </authorList>
    </citation>
    <scope>NUCLEOTIDE SEQUENCE [LARGE SCALE GENOMIC DNA]</scope>
    <source>
        <strain evidence="10 11">Z6</strain>
    </source>
</reference>
<dbReference type="AlphaFoldDB" id="A0A1C0A8Z4"/>
<dbReference type="GO" id="GO:0036431">
    <property type="term" value="F:dCMP kinase activity"/>
    <property type="evidence" value="ECO:0007669"/>
    <property type="project" value="InterPro"/>
</dbReference>
<dbReference type="Proteomes" id="UP000093514">
    <property type="component" value="Unassembled WGS sequence"/>
</dbReference>
<keyword evidence="8" id="KW-0963">Cytoplasm</keyword>
<dbReference type="GO" id="GO:0036430">
    <property type="term" value="F:CMP kinase activity"/>
    <property type="evidence" value="ECO:0007669"/>
    <property type="project" value="RHEA"/>
</dbReference>
<organism evidence="10 11">
    <name type="scientific">Orenia metallireducens</name>
    <dbReference type="NCBI Taxonomy" id="1413210"/>
    <lineage>
        <taxon>Bacteria</taxon>
        <taxon>Bacillati</taxon>
        <taxon>Bacillota</taxon>
        <taxon>Clostridia</taxon>
        <taxon>Halanaerobiales</taxon>
        <taxon>Halobacteroidaceae</taxon>
        <taxon>Orenia</taxon>
    </lineage>
</organism>
<comment type="caution">
    <text evidence="10">The sequence shown here is derived from an EMBL/GenBank/DDBJ whole genome shotgun (WGS) entry which is preliminary data.</text>
</comment>
<evidence type="ECO:0000256" key="2">
    <source>
        <dbReference type="ARBA" id="ARBA00022679"/>
    </source>
</evidence>
<dbReference type="GO" id="GO:0006220">
    <property type="term" value="P:pyrimidine nucleotide metabolic process"/>
    <property type="evidence" value="ECO:0007669"/>
    <property type="project" value="UniProtKB-UniRule"/>
</dbReference>
<dbReference type="InterPro" id="IPR027417">
    <property type="entry name" value="P-loop_NTPase"/>
</dbReference>
<evidence type="ECO:0000256" key="4">
    <source>
        <dbReference type="ARBA" id="ARBA00022777"/>
    </source>
</evidence>
<comment type="similarity">
    <text evidence="1 8">Belongs to the cytidylate kinase family. Type 1 subfamily.</text>
</comment>
<evidence type="ECO:0000259" key="9">
    <source>
        <dbReference type="Pfam" id="PF02224"/>
    </source>
</evidence>
<dbReference type="GO" id="GO:0015949">
    <property type="term" value="P:nucleobase-containing small molecule interconversion"/>
    <property type="evidence" value="ECO:0007669"/>
    <property type="project" value="TreeGrafter"/>
</dbReference>
<dbReference type="Gene3D" id="3.40.50.300">
    <property type="entry name" value="P-loop containing nucleotide triphosphate hydrolases"/>
    <property type="match status" value="1"/>
</dbReference>
<evidence type="ECO:0000256" key="3">
    <source>
        <dbReference type="ARBA" id="ARBA00022741"/>
    </source>
</evidence>
<dbReference type="Pfam" id="PF02224">
    <property type="entry name" value="Cytidylate_kin"/>
    <property type="match status" value="1"/>
</dbReference>
<dbReference type="PANTHER" id="PTHR21299">
    <property type="entry name" value="CYTIDYLATE KINASE/PANTOATE-BETA-ALANINE LIGASE"/>
    <property type="match status" value="1"/>
</dbReference>
<dbReference type="PANTHER" id="PTHR21299:SF2">
    <property type="entry name" value="CYTIDYLATE KINASE"/>
    <property type="match status" value="1"/>
</dbReference>
<evidence type="ECO:0000256" key="1">
    <source>
        <dbReference type="ARBA" id="ARBA00009427"/>
    </source>
</evidence>